<feature type="signal peptide" evidence="1">
    <location>
        <begin position="1"/>
        <end position="26"/>
    </location>
</feature>
<reference evidence="4" key="1">
    <citation type="journal article" date="2019" name="Int. J. Syst. Evol. Microbiol.">
        <title>The Global Catalogue of Microorganisms (GCM) 10K type strain sequencing project: providing services to taxonomists for standard genome sequencing and annotation.</title>
        <authorList>
            <consortium name="The Broad Institute Genomics Platform"/>
            <consortium name="The Broad Institute Genome Sequencing Center for Infectious Disease"/>
            <person name="Wu L."/>
            <person name="Ma J."/>
        </authorList>
    </citation>
    <scope>NUCLEOTIDE SEQUENCE [LARGE SCALE GENOMIC DNA]</scope>
    <source>
        <strain evidence="4">CCUG 56401</strain>
    </source>
</reference>
<dbReference type="RefSeq" id="WP_263252870.1">
    <property type="nucleotide sequence ID" value="NZ_BAABLT010000001.1"/>
</dbReference>
<accession>A0ABW3FNX7</accession>
<organism evidence="3 4">
    <name type="scientific">Saccharopolyspora rosea</name>
    <dbReference type="NCBI Taxonomy" id="524884"/>
    <lineage>
        <taxon>Bacteria</taxon>
        <taxon>Bacillati</taxon>
        <taxon>Actinomycetota</taxon>
        <taxon>Actinomycetes</taxon>
        <taxon>Pseudonocardiales</taxon>
        <taxon>Pseudonocardiaceae</taxon>
        <taxon>Saccharopolyspora</taxon>
    </lineage>
</organism>
<dbReference type="Pfam" id="PF14230">
    <property type="entry name" value="DUF4333"/>
    <property type="match status" value="1"/>
</dbReference>
<name>A0ABW3FNX7_9PSEU</name>
<sequence>MLRTTSLPALAASCAGLLLAGCSVSAGTEADIDKATLEHGITDTLTKKVGRKPDSVTCPGPLKAEVGQSERCVLVGDGTRYGVTATITSYQNGNAQYDVKVDEQPMH</sequence>
<comment type="caution">
    <text evidence="3">The sequence shown here is derived from an EMBL/GenBank/DDBJ whole genome shotgun (WGS) entry which is preliminary data.</text>
</comment>
<evidence type="ECO:0000313" key="3">
    <source>
        <dbReference type="EMBL" id="MFD0919372.1"/>
    </source>
</evidence>
<evidence type="ECO:0000259" key="2">
    <source>
        <dbReference type="Pfam" id="PF14230"/>
    </source>
</evidence>
<evidence type="ECO:0000256" key="1">
    <source>
        <dbReference type="SAM" id="SignalP"/>
    </source>
</evidence>
<feature type="domain" description="DUF4333" evidence="2">
    <location>
        <begin position="18"/>
        <end position="89"/>
    </location>
</feature>
<keyword evidence="1" id="KW-0732">Signal</keyword>
<dbReference type="InterPro" id="IPR025637">
    <property type="entry name" value="DUF4333"/>
</dbReference>
<dbReference type="EMBL" id="JBHTIW010000003">
    <property type="protein sequence ID" value="MFD0919372.1"/>
    <property type="molecule type" value="Genomic_DNA"/>
</dbReference>
<proteinExistence type="predicted"/>
<keyword evidence="4" id="KW-1185">Reference proteome</keyword>
<feature type="chain" id="PRO_5047383318" evidence="1">
    <location>
        <begin position="27"/>
        <end position="107"/>
    </location>
</feature>
<evidence type="ECO:0000313" key="4">
    <source>
        <dbReference type="Proteomes" id="UP001597018"/>
    </source>
</evidence>
<dbReference type="PROSITE" id="PS51257">
    <property type="entry name" value="PROKAR_LIPOPROTEIN"/>
    <property type="match status" value="1"/>
</dbReference>
<protein>
    <submittedName>
        <fullName evidence="3">DUF4333 domain-containing protein</fullName>
    </submittedName>
</protein>
<gene>
    <name evidence="3" type="ORF">ACFQ16_06435</name>
</gene>
<dbReference type="Proteomes" id="UP001597018">
    <property type="component" value="Unassembled WGS sequence"/>
</dbReference>